<dbReference type="Pfam" id="PF18962">
    <property type="entry name" value="Por_Secre_tail"/>
    <property type="match status" value="1"/>
</dbReference>
<dbReference type="AlphaFoldDB" id="A0A644SM21"/>
<evidence type="ECO:0000256" key="5">
    <source>
        <dbReference type="ARBA" id="ARBA00022801"/>
    </source>
</evidence>
<proteinExistence type="inferred from homology"/>
<dbReference type="NCBIfam" id="TIGR04183">
    <property type="entry name" value="Por_Secre_tail"/>
    <property type="match status" value="1"/>
</dbReference>
<dbReference type="GO" id="GO:0006508">
    <property type="term" value="P:proteolysis"/>
    <property type="evidence" value="ECO:0007669"/>
    <property type="project" value="UniProtKB-KW"/>
</dbReference>
<keyword evidence="4" id="KW-0732">Signal</keyword>
<feature type="domain" description="Peptidase M43 pregnancy-associated plasma-A" evidence="9">
    <location>
        <begin position="178"/>
        <end position="338"/>
    </location>
</feature>
<evidence type="ECO:0000256" key="6">
    <source>
        <dbReference type="ARBA" id="ARBA00022833"/>
    </source>
</evidence>
<gene>
    <name evidence="11" type="ORF">SDC9_00128</name>
</gene>
<dbReference type="PANTHER" id="PTHR47466">
    <property type="match status" value="1"/>
</dbReference>
<dbReference type="Gene3D" id="3.40.390.10">
    <property type="entry name" value="Collagenase (Catalytic Domain)"/>
    <property type="match status" value="1"/>
</dbReference>
<dbReference type="PANTHER" id="PTHR47466:SF1">
    <property type="entry name" value="METALLOPROTEASE MEP1 (AFU_ORTHOLOGUE AFUA_1G07730)-RELATED"/>
    <property type="match status" value="1"/>
</dbReference>
<dbReference type="GO" id="GO:0008237">
    <property type="term" value="F:metallopeptidase activity"/>
    <property type="evidence" value="ECO:0007669"/>
    <property type="project" value="UniProtKB-KW"/>
</dbReference>
<evidence type="ECO:0000256" key="7">
    <source>
        <dbReference type="ARBA" id="ARBA00023049"/>
    </source>
</evidence>
<evidence type="ECO:0000256" key="4">
    <source>
        <dbReference type="ARBA" id="ARBA00022729"/>
    </source>
</evidence>
<organism evidence="11">
    <name type="scientific">bioreactor metagenome</name>
    <dbReference type="NCBI Taxonomy" id="1076179"/>
    <lineage>
        <taxon>unclassified sequences</taxon>
        <taxon>metagenomes</taxon>
        <taxon>ecological metagenomes</taxon>
    </lineage>
</organism>
<evidence type="ECO:0000256" key="2">
    <source>
        <dbReference type="ARBA" id="ARBA00022670"/>
    </source>
</evidence>
<dbReference type="SUPFAM" id="SSF55486">
    <property type="entry name" value="Metalloproteases ('zincins'), catalytic domain"/>
    <property type="match status" value="1"/>
</dbReference>
<evidence type="ECO:0000256" key="1">
    <source>
        <dbReference type="ARBA" id="ARBA00008721"/>
    </source>
</evidence>
<keyword evidence="2" id="KW-0645">Protease</keyword>
<protein>
    <recommendedName>
        <fullName evidence="12">Secretion system C-terminal sorting domain-containing protein</fullName>
    </recommendedName>
</protein>
<feature type="domain" description="Secretion system C-terminal sorting" evidence="10">
    <location>
        <begin position="588"/>
        <end position="653"/>
    </location>
</feature>
<accession>A0A644SM21</accession>
<comment type="similarity">
    <text evidence="1">Belongs to the peptidase M43B family.</text>
</comment>
<evidence type="ECO:0008006" key="12">
    <source>
        <dbReference type="Google" id="ProtNLM"/>
    </source>
</evidence>
<evidence type="ECO:0000259" key="10">
    <source>
        <dbReference type="Pfam" id="PF18962"/>
    </source>
</evidence>
<keyword evidence="3" id="KW-0479">Metal-binding</keyword>
<evidence type="ECO:0000259" key="9">
    <source>
        <dbReference type="Pfam" id="PF05572"/>
    </source>
</evidence>
<comment type="caution">
    <text evidence="11">The sequence shown here is derived from an EMBL/GenBank/DDBJ whole genome shotgun (WGS) entry which is preliminary data.</text>
</comment>
<dbReference type="Pfam" id="PF05572">
    <property type="entry name" value="Peptidase_M43"/>
    <property type="match status" value="1"/>
</dbReference>
<dbReference type="InterPro" id="IPR026444">
    <property type="entry name" value="Secre_tail"/>
</dbReference>
<keyword evidence="6" id="KW-0862">Zinc</keyword>
<dbReference type="CDD" id="cd04275">
    <property type="entry name" value="ZnMc_pappalysin_like"/>
    <property type="match status" value="1"/>
</dbReference>
<sequence>MRKLLFLMLMAFFTINISSQTKKPSKILSKSPNGYIRCYSTEYEKSLQKKNSRRANTDVFENWIATKISKQNTYNQRITAARIIPVVVHVISKGEALGTGANISDAQVISQITTLNNDYRKKSGTRGFNTNPVGADANIEFALAVRDPNGNPTNGIDRISYNKDFWDEAAVENELKPNTIWDPTKYLNIWVVNFGGDLDGILGYAQFPEASTLSGLNYPPFTASTDGVIIGYQFFGNLDYNDGSFILDATYGYGRTVTHEVGHWLGLRHIWGDSNCGTDYVADTPVHQTENYGCFTHPKSNTCGTADEMFENYMDYTDDTCMNIFTTNQVDRFNAVLANSPRRKELLTSNALTPVTLVSNDAEVKVQLIYNTDCSFPQKAQIRLINRGNNALTSAVISVNDAGVIYNQSWSGNLATNAEAQIPISLNGTAISNNNISVTVNSVNSSLDNRASNDASNLIYASTPSFNTTQVNLGLQLDSYGSETSWEVVDGAGNVLYTSETYVDDDPDMPAVKNYTFNLTNNKCYIFKIYDSWGDGFCCDYGSGYYKLTTSTGTVMVNTTFSTAEASYAFVLGSMLGTKEANKLETKIFPNPVNDVLNITKVSNNATFTIYNVAGQFISKGKVINNKVNVSSLAKGVYFIEVSEKGATSKMKFIKK</sequence>
<dbReference type="EMBL" id="VSSQ01000001">
    <property type="protein sequence ID" value="MPL54662.1"/>
    <property type="molecule type" value="Genomic_DNA"/>
</dbReference>
<dbReference type="InterPro" id="IPR024079">
    <property type="entry name" value="MetalloPept_cat_dom_sf"/>
</dbReference>
<keyword evidence="7" id="KW-0482">Metalloprotease</keyword>
<evidence type="ECO:0000313" key="11">
    <source>
        <dbReference type="EMBL" id="MPL54662.1"/>
    </source>
</evidence>
<dbReference type="GO" id="GO:0046872">
    <property type="term" value="F:metal ion binding"/>
    <property type="evidence" value="ECO:0007669"/>
    <property type="project" value="UniProtKB-KW"/>
</dbReference>
<keyword evidence="5" id="KW-0378">Hydrolase</keyword>
<evidence type="ECO:0000256" key="8">
    <source>
        <dbReference type="ARBA" id="ARBA00023157"/>
    </source>
</evidence>
<dbReference type="InterPro" id="IPR008754">
    <property type="entry name" value="Peptidase_M43"/>
</dbReference>
<name>A0A644SM21_9ZZZZ</name>
<evidence type="ECO:0000256" key="3">
    <source>
        <dbReference type="ARBA" id="ARBA00022723"/>
    </source>
</evidence>
<keyword evidence="8" id="KW-1015">Disulfide bond</keyword>
<reference evidence="11" key="1">
    <citation type="submission" date="2019-08" db="EMBL/GenBank/DDBJ databases">
        <authorList>
            <person name="Kucharzyk K."/>
            <person name="Murdoch R.W."/>
            <person name="Higgins S."/>
            <person name="Loffler F."/>
        </authorList>
    </citation>
    <scope>NUCLEOTIDE SEQUENCE</scope>
</reference>